<keyword evidence="6" id="KW-1185">Reference proteome</keyword>
<dbReference type="Pfam" id="PF13412">
    <property type="entry name" value="HTH_24"/>
    <property type="match status" value="1"/>
</dbReference>
<comment type="caution">
    <text evidence="5">The sequence shown here is derived from an EMBL/GenBank/DDBJ whole genome shotgun (WGS) entry which is preliminary data.</text>
</comment>
<accession>A0ABR8PYZ2</accession>
<dbReference type="Gene3D" id="3.30.70.920">
    <property type="match status" value="1"/>
</dbReference>
<evidence type="ECO:0000256" key="2">
    <source>
        <dbReference type="ARBA" id="ARBA00023125"/>
    </source>
</evidence>
<dbReference type="InterPro" id="IPR019888">
    <property type="entry name" value="Tscrpt_reg_AsnC-like"/>
</dbReference>
<dbReference type="Gene3D" id="1.10.10.10">
    <property type="entry name" value="Winged helix-like DNA-binding domain superfamily/Winged helix DNA-binding domain"/>
    <property type="match status" value="1"/>
</dbReference>
<dbReference type="CDD" id="cd00090">
    <property type="entry name" value="HTH_ARSR"/>
    <property type="match status" value="1"/>
</dbReference>
<gene>
    <name evidence="5" type="ORF">H9661_18690</name>
</gene>
<keyword evidence="3" id="KW-0804">Transcription</keyword>
<evidence type="ECO:0000256" key="3">
    <source>
        <dbReference type="ARBA" id="ARBA00023163"/>
    </source>
</evidence>
<sequence length="151" mass="17461">MKFDNTDIKILRELQLDSRLSIRELSKRVNLSPPSVAERIRKLEDTNVIEGYTIKINKEALGLSIQCIIQIDIKNSNFEEFKKIIYTHPRVSFCYRVAGHSCLLVKLCVKSINEIEKFIDFISTLDSTTSTHIIFSEVPINSSVEKFFLDY</sequence>
<keyword evidence="1" id="KW-0805">Transcription regulation</keyword>
<dbReference type="SUPFAM" id="SSF54909">
    <property type="entry name" value="Dimeric alpha+beta barrel"/>
    <property type="match status" value="1"/>
</dbReference>
<evidence type="ECO:0000313" key="5">
    <source>
        <dbReference type="EMBL" id="MBD7913384.1"/>
    </source>
</evidence>
<organism evidence="5 6">
    <name type="scientific">Clostridium cibarium</name>
    <dbReference type="NCBI Taxonomy" id="2762247"/>
    <lineage>
        <taxon>Bacteria</taxon>
        <taxon>Bacillati</taxon>
        <taxon>Bacillota</taxon>
        <taxon>Clostridia</taxon>
        <taxon>Eubacteriales</taxon>
        <taxon>Clostridiaceae</taxon>
        <taxon>Clostridium</taxon>
    </lineage>
</organism>
<protein>
    <submittedName>
        <fullName evidence="5">Lrp/AsnC family transcriptional regulator</fullName>
    </submittedName>
</protein>
<keyword evidence="2" id="KW-0238">DNA-binding</keyword>
<dbReference type="PANTHER" id="PTHR30154">
    <property type="entry name" value="LEUCINE-RESPONSIVE REGULATORY PROTEIN"/>
    <property type="match status" value="1"/>
</dbReference>
<proteinExistence type="predicted"/>
<reference evidence="5 6" key="1">
    <citation type="submission" date="2020-08" db="EMBL/GenBank/DDBJ databases">
        <title>A Genomic Blueprint of the Chicken Gut Microbiome.</title>
        <authorList>
            <person name="Gilroy R."/>
            <person name="Ravi A."/>
            <person name="Getino M."/>
            <person name="Pursley I."/>
            <person name="Horton D.L."/>
            <person name="Alikhan N.-F."/>
            <person name="Baker D."/>
            <person name="Gharbi K."/>
            <person name="Hall N."/>
            <person name="Watson M."/>
            <person name="Adriaenssens E.M."/>
            <person name="Foster-Nyarko E."/>
            <person name="Jarju S."/>
            <person name="Secka A."/>
            <person name="Antonio M."/>
            <person name="Oren A."/>
            <person name="Chaudhuri R."/>
            <person name="La Ragione R.M."/>
            <person name="Hildebrand F."/>
            <person name="Pallen M.J."/>
        </authorList>
    </citation>
    <scope>NUCLEOTIDE SEQUENCE [LARGE SCALE GENOMIC DNA]</scope>
    <source>
        <strain evidence="5 6">Sa3CVN1</strain>
    </source>
</reference>
<evidence type="ECO:0000256" key="1">
    <source>
        <dbReference type="ARBA" id="ARBA00023015"/>
    </source>
</evidence>
<dbReference type="RefSeq" id="WP_191770290.1">
    <property type="nucleotide sequence ID" value="NZ_JACSRA010000047.1"/>
</dbReference>
<evidence type="ECO:0000259" key="4">
    <source>
        <dbReference type="PROSITE" id="PS50956"/>
    </source>
</evidence>
<dbReference type="EMBL" id="JACSRA010000047">
    <property type="protein sequence ID" value="MBD7913384.1"/>
    <property type="molecule type" value="Genomic_DNA"/>
</dbReference>
<dbReference type="InterPro" id="IPR011008">
    <property type="entry name" value="Dimeric_a/b-barrel"/>
</dbReference>
<dbReference type="Pfam" id="PF01037">
    <property type="entry name" value="AsnC_trans_reg"/>
    <property type="match status" value="1"/>
</dbReference>
<evidence type="ECO:0000313" key="6">
    <source>
        <dbReference type="Proteomes" id="UP000627781"/>
    </source>
</evidence>
<dbReference type="PROSITE" id="PS50956">
    <property type="entry name" value="HTH_ASNC_2"/>
    <property type="match status" value="1"/>
</dbReference>
<dbReference type="PRINTS" id="PR00033">
    <property type="entry name" value="HTHASNC"/>
</dbReference>
<name>A0ABR8PYZ2_9CLOT</name>
<dbReference type="InterPro" id="IPR036390">
    <property type="entry name" value="WH_DNA-bd_sf"/>
</dbReference>
<dbReference type="PANTHER" id="PTHR30154:SF53">
    <property type="entry name" value="HTH-TYPE TRANSCRIPTIONAL REGULATOR LRPC"/>
    <property type="match status" value="1"/>
</dbReference>
<dbReference type="InterPro" id="IPR036388">
    <property type="entry name" value="WH-like_DNA-bd_sf"/>
</dbReference>
<feature type="domain" description="HTH asnC-type" evidence="4">
    <location>
        <begin position="3"/>
        <end position="64"/>
    </location>
</feature>
<dbReference type="Proteomes" id="UP000627781">
    <property type="component" value="Unassembled WGS sequence"/>
</dbReference>
<dbReference type="SUPFAM" id="SSF46785">
    <property type="entry name" value="Winged helix' DNA-binding domain"/>
    <property type="match status" value="1"/>
</dbReference>
<dbReference type="InterPro" id="IPR011991">
    <property type="entry name" value="ArsR-like_HTH"/>
</dbReference>
<dbReference type="InterPro" id="IPR000485">
    <property type="entry name" value="AsnC-type_HTH_dom"/>
</dbReference>
<dbReference type="SMART" id="SM00344">
    <property type="entry name" value="HTH_ASNC"/>
    <property type="match status" value="1"/>
</dbReference>
<dbReference type="InterPro" id="IPR019887">
    <property type="entry name" value="Tscrpt_reg_AsnC/Lrp_C"/>
</dbReference>